<evidence type="ECO:0000259" key="7">
    <source>
        <dbReference type="SMART" id="SM00852"/>
    </source>
</evidence>
<comment type="catalytic activity">
    <reaction evidence="5">
        <text>adenylyl-molybdopterin + molybdate = Mo-molybdopterin + AMP + H(+)</text>
        <dbReference type="Rhea" id="RHEA:35047"/>
        <dbReference type="ChEBI" id="CHEBI:15378"/>
        <dbReference type="ChEBI" id="CHEBI:36264"/>
        <dbReference type="ChEBI" id="CHEBI:62727"/>
        <dbReference type="ChEBI" id="CHEBI:71302"/>
        <dbReference type="ChEBI" id="CHEBI:456215"/>
        <dbReference type="EC" id="2.10.1.1"/>
    </reaction>
</comment>
<evidence type="ECO:0000256" key="6">
    <source>
        <dbReference type="RuleBase" id="RU365090"/>
    </source>
</evidence>
<dbReference type="Gene3D" id="2.40.340.10">
    <property type="entry name" value="MoeA, C-terminal, domain IV"/>
    <property type="match status" value="1"/>
</dbReference>
<dbReference type="RefSeq" id="WP_238202773.1">
    <property type="nucleotide sequence ID" value="NZ_BPQE01000011.1"/>
</dbReference>
<organism evidence="8 9">
    <name type="scientific">Methylobacterium aerolatum</name>
    <dbReference type="NCBI Taxonomy" id="418708"/>
    <lineage>
        <taxon>Bacteria</taxon>
        <taxon>Pseudomonadati</taxon>
        <taxon>Pseudomonadota</taxon>
        <taxon>Alphaproteobacteria</taxon>
        <taxon>Hyphomicrobiales</taxon>
        <taxon>Methylobacteriaceae</taxon>
        <taxon>Methylobacterium</taxon>
    </lineage>
</organism>
<dbReference type="InterPro" id="IPR005110">
    <property type="entry name" value="MoeA_linker/N"/>
</dbReference>
<dbReference type="InterPro" id="IPR036425">
    <property type="entry name" value="MoaB/Mog-like_dom_sf"/>
</dbReference>
<gene>
    <name evidence="8" type="ORF">QO012_002137</name>
</gene>
<dbReference type="PANTHER" id="PTHR10192:SF5">
    <property type="entry name" value="GEPHYRIN"/>
    <property type="match status" value="1"/>
</dbReference>
<dbReference type="EC" id="2.10.1.1" evidence="6"/>
<dbReference type="SMART" id="SM00852">
    <property type="entry name" value="MoCF_biosynth"/>
    <property type="match status" value="1"/>
</dbReference>
<keyword evidence="4 6" id="KW-0501">Molybdenum cofactor biosynthesis</keyword>
<dbReference type="InterPro" id="IPR001453">
    <property type="entry name" value="MoaB/Mog_dom"/>
</dbReference>
<dbReference type="Pfam" id="PF03453">
    <property type="entry name" value="MoeA_N"/>
    <property type="match status" value="1"/>
</dbReference>
<sequence>MSGLIPVAEALSRILASVAEPVSAETVPLARAAGRVLAAPVVSTRTQPPFRASAMDGYAVRAADAGQVGATLRLVGTSAAGHGFTGRVGPGEAVRIFTGAPVPEGADAILIQEDARAEGESIHVGEAVETNRFIRREGLDFETGATLLTEGLTLDARRLALTAAAGHPDLVVRRRPRVAILATGDELVAPGAAPAWDQIVASNSLALAALAEEAGAEIIDLGIAADDQAALEAAFRRAREAKADLLVTLGGASVGDHDLVQAALAREGLELGFWRVALRPGKPLMHGRLGPMLVIGLPGNPVSSIVCGLLFVVPAIRALLGDPQAGADASEPALLGRDLAANDGRQDYMRASLTLAPGELPVADPENRQDSSMLAVLGRSEALLIREPHAPAAKAGDPCRIIRLDRRLV</sequence>
<evidence type="ECO:0000256" key="1">
    <source>
        <dbReference type="ARBA" id="ARBA00002901"/>
    </source>
</evidence>
<dbReference type="InterPro" id="IPR036688">
    <property type="entry name" value="MoeA_C_domain_IV_sf"/>
</dbReference>
<comment type="similarity">
    <text evidence="3 6">Belongs to the MoeA family.</text>
</comment>
<evidence type="ECO:0000256" key="5">
    <source>
        <dbReference type="ARBA" id="ARBA00047317"/>
    </source>
</evidence>
<evidence type="ECO:0000313" key="9">
    <source>
        <dbReference type="Proteomes" id="UP001231124"/>
    </source>
</evidence>
<dbReference type="Gene3D" id="3.90.105.10">
    <property type="entry name" value="Molybdopterin biosynthesis moea protein, domain 2"/>
    <property type="match status" value="1"/>
</dbReference>
<comment type="pathway">
    <text evidence="2 6">Cofactor biosynthesis; molybdopterin biosynthesis.</text>
</comment>
<dbReference type="SUPFAM" id="SSF53218">
    <property type="entry name" value="Molybdenum cofactor biosynthesis proteins"/>
    <property type="match status" value="1"/>
</dbReference>
<keyword evidence="6 8" id="KW-0808">Transferase</keyword>
<dbReference type="Pfam" id="PF00994">
    <property type="entry name" value="MoCF_biosynth"/>
    <property type="match status" value="1"/>
</dbReference>
<evidence type="ECO:0000256" key="3">
    <source>
        <dbReference type="ARBA" id="ARBA00010763"/>
    </source>
</evidence>
<dbReference type="SUPFAM" id="SSF63882">
    <property type="entry name" value="MoeA N-terminal region -like"/>
    <property type="match status" value="1"/>
</dbReference>
<dbReference type="InterPro" id="IPR005111">
    <property type="entry name" value="MoeA_C_domain_IV"/>
</dbReference>
<dbReference type="Pfam" id="PF03454">
    <property type="entry name" value="MoeA_C"/>
    <property type="match status" value="1"/>
</dbReference>
<dbReference type="EMBL" id="JAUSVP010000005">
    <property type="protein sequence ID" value="MDQ0447637.1"/>
    <property type="molecule type" value="Genomic_DNA"/>
</dbReference>
<evidence type="ECO:0000256" key="2">
    <source>
        <dbReference type="ARBA" id="ARBA00005046"/>
    </source>
</evidence>
<feature type="domain" description="MoaB/Mog" evidence="7">
    <location>
        <begin position="179"/>
        <end position="318"/>
    </location>
</feature>
<keyword evidence="6" id="KW-0479">Metal-binding</keyword>
<dbReference type="Gene3D" id="2.170.190.11">
    <property type="entry name" value="Molybdopterin biosynthesis moea protein, domain 3"/>
    <property type="match status" value="1"/>
</dbReference>
<evidence type="ECO:0000313" key="8">
    <source>
        <dbReference type="EMBL" id="MDQ0447637.1"/>
    </source>
</evidence>
<keyword evidence="6" id="KW-0500">Molybdenum</keyword>
<accession>A0ABU0HZ65</accession>
<keyword evidence="9" id="KW-1185">Reference proteome</keyword>
<dbReference type="SUPFAM" id="SSF63867">
    <property type="entry name" value="MoeA C-terminal domain-like"/>
    <property type="match status" value="1"/>
</dbReference>
<comment type="cofactor">
    <cofactor evidence="6">
        <name>Mg(2+)</name>
        <dbReference type="ChEBI" id="CHEBI:18420"/>
    </cofactor>
</comment>
<keyword evidence="6" id="KW-0460">Magnesium</keyword>
<dbReference type="Gene3D" id="3.40.980.10">
    <property type="entry name" value="MoaB/Mog-like domain"/>
    <property type="match status" value="1"/>
</dbReference>
<dbReference type="NCBIfam" id="NF045515">
    <property type="entry name" value="Glp_gephyrin"/>
    <property type="match status" value="1"/>
</dbReference>
<comment type="function">
    <text evidence="1 6">Catalyzes the insertion of molybdate into adenylated molybdopterin with the concomitant release of AMP.</text>
</comment>
<comment type="caution">
    <text evidence="8">The sequence shown here is derived from an EMBL/GenBank/DDBJ whole genome shotgun (WGS) entry which is preliminary data.</text>
</comment>
<protein>
    <recommendedName>
        <fullName evidence="6">Molybdopterin molybdenumtransferase</fullName>
        <ecNumber evidence="6">2.10.1.1</ecNumber>
    </recommendedName>
</protein>
<dbReference type="GO" id="GO:0061599">
    <property type="term" value="F:molybdopterin molybdotransferase activity"/>
    <property type="evidence" value="ECO:0007669"/>
    <property type="project" value="UniProtKB-EC"/>
</dbReference>
<dbReference type="PANTHER" id="PTHR10192">
    <property type="entry name" value="MOLYBDOPTERIN BIOSYNTHESIS PROTEIN"/>
    <property type="match status" value="1"/>
</dbReference>
<proteinExistence type="inferred from homology"/>
<name>A0ABU0HZ65_9HYPH</name>
<evidence type="ECO:0000256" key="4">
    <source>
        <dbReference type="ARBA" id="ARBA00023150"/>
    </source>
</evidence>
<dbReference type="Proteomes" id="UP001231124">
    <property type="component" value="Unassembled WGS sequence"/>
</dbReference>
<dbReference type="InterPro" id="IPR036135">
    <property type="entry name" value="MoeA_linker/N_sf"/>
</dbReference>
<reference evidence="8 9" key="1">
    <citation type="submission" date="2023-07" db="EMBL/GenBank/DDBJ databases">
        <title>Genomic Encyclopedia of Type Strains, Phase IV (KMG-IV): sequencing the most valuable type-strain genomes for metagenomic binning, comparative biology and taxonomic classification.</title>
        <authorList>
            <person name="Goeker M."/>
        </authorList>
    </citation>
    <scope>NUCLEOTIDE SEQUENCE [LARGE SCALE GENOMIC DNA]</scope>
    <source>
        <strain evidence="8 9">DSM 19013</strain>
    </source>
</reference>
<dbReference type="CDD" id="cd00887">
    <property type="entry name" value="MoeA"/>
    <property type="match status" value="1"/>
</dbReference>
<dbReference type="InterPro" id="IPR038987">
    <property type="entry name" value="MoeA-like"/>
</dbReference>